<dbReference type="EMBL" id="JAVRRJ010000011">
    <property type="protein sequence ID" value="KAK5080968.1"/>
    <property type="molecule type" value="Genomic_DNA"/>
</dbReference>
<evidence type="ECO:0000256" key="1">
    <source>
        <dbReference type="SAM" id="MobiDB-lite"/>
    </source>
</evidence>
<dbReference type="AlphaFoldDB" id="A0AAN7YCX1"/>
<keyword evidence="3" id="KW-1185">Reference proteome</keyword>
<comment type="caution">
    <text evidence="2">The sequence shown here is derived from an EMBL/GenBank/DDBJ whole genome shotgun (WGS) entry which is preliminary data.</text>
</comment>
<sequence>MPGQKYVRPKGCAICTDGKTWDRGPWRSETKKKSSFQWHVKEVHPDRLSDWKEIMVELPRKPTPRFQKELDEQSGGFQIFEDGQEGQNEDNGLSVIGVKETRSKKRKERVEDEIPSQAETKKCKRTSTTTTTAAKDETVLSKVAPSSLARASPPLSAPIPIIFEDTKERSKGKASTKRKREDEAELIEDEPKPAKKPKPQPKPKSKSQPKSKKQLAKDRQGALYTSIPDITTPEPEQITALSIIPGSTLKNDNHLYADIDDSAALTGTLGPELQHLATFAFQITNGNTIKLSLENISPQPLDEPRLVPYLIAKSRYFSGRHPVSSSRDMEAPARLSTLFHDASSAPPVTFDLDPDNDQDNFDMKAQAGELGNEIQELVQKAFPTEDGEQIVEIGGEMDEGAVREKTRHVMRYLLAKIKLFREPSMVDRVAVKEPEASTPKRGKRKRSLSTADGLGKGKRWSLVPEKPMTYRSIFEGQDIKR</sequence>
<reference evidence="2 3" key="1">
    <citation type="submission" date="2023-08" db="EMBL/GenBank/DDBJ databases">
        <title>Black Yeasts Isolated from many extreme environments.</title>
        <authorList>
            <person name="Coleine C."/>
            <person name="Stajich J.E."/>
            <person name="Selbmann L."/>
        </authorList>
    </citation>
    <scope>NUCLEOTIDE SEQUENCE [LARGE SCALE GENOMIC DNA]</scope>
    <source>
        <strain evidence="2 3">CCFEE 5910</strain>
    </source>
</reference>
<feature type="region of interest" description="Disordered" evidence="1">
    <location>
        <begin position="80"/>
        <end position="231"/>
    </location>
</feature>
<name>A0AAN7YCX1_9EURO</name>
<dbReference type="Proteomes" id="UP001309876">
    <property type="component" value="Unassembled WGS sequence"/>
</dbReference>
<accession>A0AAN7YCX1</accession>
<feature type="compositionally biased region" description="Low complexity" evidence="1">
    <location>
        <begin position="144"/>
        <end position="162"/>
    </location>
</feature>
<proteinExistence type="predicted"/>
<evidence type="ECO:0000313" key="3">
    <source>
        <dbReference type="Proteomes" id="UP001309876"/>
    </source>
</evidence>
<organism evidence="2 3">
    <name type="scientific">Lithohypha guttulata</name>
    <dbReference type="NCBI Taxonomy" id="1690604"/>
    <lineage>
        <taxon>Eukaryota</taxon>
        <taxon>Fungi</taxon>
        <taxon>Dikarya</taxon>
        <taxon>Ascomycota</taxon>
        <taxon>Pezizomycotina</taxon>
        <taxon>Eurotiomycetes</taxon>
        <taxon>Chaetothyriomycetidae</taxon>
        <taxon>Chaetothyriales</taxon>
        <taxon>Trichomeriaceae</taxon>
        <taxon>Lithohypha</taxon>
    </lineage>
</organism>
<feature type="compositionally biased region" description="Basic residues" evidence="1">
    <location>
        <begin position="194"/>
        <end position="214"/>
    </location>
</feature>
<feature type="region of interest" description="Disordered" evidence="1">
    <location>
        <begin position="432"/>
        <end position="460"/>
    </location>
</feature>
<gene>
    <name evidence="2" type="ORF">LTR05_008285</name>
</gene>
<evidence type="ECO:0000313" key="2">
    <source>
        <dbReference type="EMBL" id="KAK5080968.1"/>
    </source>
</evidence>
<protein>
    <submittedName>
        <fullName evidence="2">Uncharacterized protein</fullName>
    </submittedName>
</protein>